<proteinExistence type="predicted"/>
<accession>A0A0G4H9M8</accession>
<dbReference type="VEuPathDB" id="CryptoDB:Cvel_25462"/>
<gene>
    <name evidence="1" type="ORF">Cvel_25462</name>
</gene>
<name>A0A0G4H9M8_9ALVE</name>
<sequence>MILRAKVSLCLHPPQTKGECLFEAFNTSDQTDNPQHLADFSTFSDALARIGVTLTQGKRLVLFEHLAETYPSGVLPDSLSEGGNVEGSSSLNFEQLASGFFEGNDLERCGVDDLLDDLASMVRHKMAYRVSFFPQVLKSCRENPCPTFGIDGMKGSYWWGNEVLDRHGLNVEYAVTNRALEEVEGRIDNLVRLICEPLYDAERRKTVDGLFDRFSGTEEGVVRLSLGMLVV</sequence>
<dbReference type="AlphaFoldDB" id="A0A0G4H9M8"/>
<dbReference type="EMBL" id="CDMZ01002081">
    <property type="protein sequence ID" value="CEM40661.1"/>
    <property type="molecule type" value="Genomic_DNA"/>
</dbReference>
<organism evidence="1">
    <name type="scientific">Chromera velia CCMP2878</name>
    <dbReference type="NCBI Taxonomy" id="1169474"/>
    <lineage>
        <taxon>Eukaryota</taxon>
        <taxon>Sar</taxon>
        <taxon>Alveolata</taxon>
        <taxon>Colpodellida</taxon>
        <taxon>Chromeraceae</taxon>
        <taxon>Chromera</taxon>
    </lineage>
</organism>
<reference evidence="1" key="1">
    <citation type="submission" date="2014-11" db="EMBL/GenBank/DDBJ databases">
        <authorList>
            <person name="Otto D Thomas"/>
            <person name="Naeem Raeece"/>
        </authorList>
    </citation>
    <scope>NUCLEOTIDE SEQUENCE</scope>
</reference>
<protein>
    <submittedName>
        <fullName evidence="1">Uncharacterized protein</fullName>
    </submittedName>
</protein>
<evidence type="ECO:0000313" key="1">
    <source>
        <dbReference type="EMBL" id="CEM40661.1"/>
    </source>
</evidence>